<gene>
    <name evidence="1" type="ORF">L1F29_18430</name>
</gene>
<evidence type="ECO:0000313" key="1">
    <source>
        <dbReference type="EMBL" id="UVI27448.1"/>
    </source>
</evidence>
<sequence>MHKDELYRIKDEQTRQLTTFNLSTRHKTIWVRRGETVSAGEVMGEGYIAQIWITFPGWFWAHWDKDKPVSQSILKTLIMKIYWDGAKIPAVNAPVGDLFGNGLCQMASFGSSRFGMSSGGFFMKFPMPFKKGFRIEFENKDSIIDTDVFMNVLYQLDKLPEDSGYFHAQFHTGRNDGPSPVLIADIQGKGHYAGCSLAMQGRDKNYLSFLEAPEYIYIDGGQSNEPTIVGTGLEDYFLGGWYFREGVFTGQHHGVVVKDALTSSVAMYRIHETDAIRFRSSFRMEFINPWKAEHLLPFSYSAVSYMYVNTPEGSGPPIPALEELMCWYRIKDTDHQSTP</sequence>
<organism evidence="1 2">
    <name type="scientific">Paenibacillus spongiae</name>
    <dbReference type="NCBI Taxonomy" id="2909671"/>
    <lineage>
        <taxon>Bacteria</taxon>
        <taxon>Bacillati</taxon>
        <taxon>Bacillota</taxon>
        <taxon>Bacilli</taxon>
        <taxon>Bacillales</taxon>
        <taxon>Paenibacillaceae</taxon>
        <taxon>Paenibacillus</taxon>
    </lineage>
</organism>
<dbReference type="RefSeq" id="WP_258383536.1">
    <property type="nucleotide sequence ID" value="NZ_CP091430.1"/>
</dbReference>
<dbReference type="InterPro" id="IPR021345">
    <property type="entry name" value="DUF2961"/>
</dbReference>
<dbReference type="Gene3D" id="2.60.120.1390">
    <property type="match status" value="1"/>
</dbReference>
<dbReference type="Pfam" id="PF11175">
    <property type="entry name" value="DUF2961"/>
    <property type="match status" value="1"/>
</dbReference>
<reference evidence="1" key="1">
    <citation type="submission" date="2022-01" db="EMBL/GenBank/DDBJ databases">
        <title>Paenibacillus spongiae sp. nov., isolated from marine sponge.</title>
        <authorList>
            <person name="Li Z."/>
            <person name="Zhang M."/>
        </authorList>
    </citation>
    <scope>NUCLEOTIDE SEQUENCE</scope>
    <source>
        <strain evidence="1">PHS-Z3</strain>
    </source>
</reference>
<accession>A0ABY5S546</accession>
<protein>
    <submittedName>
        <fullName evidence="1">DUF2961 domain-containing protein</fullName>
    </submittedName>
</protein>
<proteinExistence type="predicted"/>
<dbReference type="Proteomes" id="UP001057877">
    <property type="component" value="Chromosome"/>
</dbReference>
<dbReference type="EMBL" id="CP091430">
    <property type="protein sequence ID" value="UVI27448.1"/>
    <property type="molecule type" value="Genomic_DNA"/>
</dbReference>
<evidence type="ECO:0000313" key="2">
    <source>
        <dbReference type="Proteomes" id="UP001057877"/>
    </source>
</evidence>
<keyword evidence="2" id="KW-1185">Reference proteome</keyword>
<name>A0ABY5S546_9BACL</name>